<dbReference type="InterPro" id="IPR036868">
    <property type="entry name" value="TusA-like_sf"/>
</dbReference>
<evidence type="ECO:0000256" key="5">
    <source>
        <dbReference type="ARBA" id="ARBA00023002"/>
    </source>
</evidence>
<dbReference type="SMART" id="SM00450">
    <property type="entry name" value="RHOD"/>
    <property type="match status" value="1"/>
</dbReference>
<keyword evidence="3" id="KW-0285">Flavoprotein</keyword>
<dbReference type="Gene3D" id="3.40.250.10">
    <property type="entry name" value="Rhodanese-like domain"/>
    <property type="match status" value="1"/>
</dbReference>
<comment type="caution">
    <text evidence="8">The sequence shown here is derived from an EMBL/GenBank/DDBJ whole genome shotgun (WGS) entry which is preliminary data.</text>
</comment>
<comment type="similarity">
    <text evidence="2">Belongs to the class-III pyridine nucleotide-disulfide oxidoreductase family.</text>
</comment>
<dbReference type="InterPro" id="IPR001763">
    <property type="entry name" value="Rhodanese-like_dom"/>
</dbReference>
<dbReference type="EMBL" id="JAFJZZ010000006">
    <property type="protein sequence ID" value="MBN7774127.1"/>
    <property type="molecule type" value="Genomic_DNA"/>
</dbReference>
<reference evidence="8" key="1">
    <citation type="submission" date="2021-02" db="EMBL/GenBank/DDBJ databases">
        <title>Abyssanaerobacter marinus gen.nov., sp., nov, anaerobic bacterium isolated from the Onnuri vent field of Indian Ocean and suggestion of Mogibacteriaceae fam. nov., and proposal of reclassification of ambiguous this family's genus member.</title>
        <authorList>
            <person name="Kim Y.J."/>
            <person name="Yang J.-A."/>
        </authorList>
    </citation>
    <scope>NUCLEOTIDE SEQUENCE</scope>
    <source>
        <strain evidence="8">DSM 2634</strain>
    </source>
</reference>
<evidence type="ECO:0000313" key="9">
    <source>
        <dbReference type="Proteomes" id="UP000664545"/>
    </source>
</evidence>
<dbReference type="SUPFAM" id="SSF51905">
    <property type="entry name" value="FAD/NAD(P)-binding domain"/>
    <property type="match status" value="2"/>
</dbReference>
<dbReference type="InterPro" id="IPR050260">
    <property type="entry name" value="FAD-bd_OxRdtase"/>
</dbReference>
<dbReference type="Pfam" id="PF01206">
    <property type="entry name" value="TusA"/>
    <property type="match status" value="1"/>
</dbReference>
<dbReference type="InterPro" id="IPR001455">
    <property type="entry name" value="TusA-like"/>
</dbReference>
<evidence type="ECO:0000256" key="4">
    <source>
        <dbReference type="ARBA" id="ARBA00022827"/>
    </source>
</evidence>
<dbReference type="InterPro" id="IPR027396">
    <property type="entry name" value="DsrEFH-like"/>
</dbReference>
<dbReference type="AlphaFoldDB" id="A0A939DAP0"/>
<keyword evidence="5" id="KW-0560">Oxidoreductase</keyword>
<dbReference type="RefSeq" id="WP_206582967.1">
    <property type="nucleotide sequence ID" value="NZ_JAFJZZ010000006.1"/>
</dbReference>
<proteinExistence type="inferred from homology"/>
<comment type="cofactor">
    <cofactor evidence="1">
        <name>FAD</name>
        <dbReference type="ChEBI" id="CHEBI:57692"/>
    </cofactor>
</comment>
<dbReference type="InterPro" id="IPR016156">
    <property type="entry name" value="FAD/NAD-linked_Rdtase_dimer_sf"/>
</dbReference>
<keyword evidence="6" id="KW-0676">Redox-active center</keyword>
<evidence type="ECO:0000256" key="6">
    <source>
        <dbReference type="ARBA" id="ARBA00023284"/>
    </source>
</evidence>
<protein>
    <submittedName>
        <fullName evidence="8">DsrE/DsrF/DrsH-like family protein</fullName>
    </submittedName>
</protein>
<dbReference type="Pfam" id="PF07992">
    <property type="entry name" value="Pyr_redox_2"/>
    <property type="match status" value="1"/>
</dbReference>
<dbReference type="SUPFAM" id="SSF64307">
    <property type="entry name" value="SirA-like"/>
    <property type="match status" value="1"/>
</dbReference>
<evidence type="ECO:0000256" key="3">
    <source>
        <dbReference type="ARBA" id="ARBA00022630"/>
    </source>
</evidence>
<dbReference type="PANTHER" id="PTHR43429:SF1">
    <property type="entry name" value="NAD(P)H SULFUR OXIDOREDUCTASE (COA-DEPENDENT)"/>
    <property type="match status" value="1"/>
</dbReference>
<feature type="domain" description="Rhodanese" evidence="7">
    <location>
        <begin position="482"/>
        <end position="569"/>
    </location>
</feature>
<organism evidence="8 9">
    <name type="scientific">Clostridium aminobutyricum</name>
    <dbReference type="NCBI Taxonomy" id="33953"/>
    <lineage>
        <taxon>Bacteria</taxon>
        <taxon>Bacillati</taxon>
        <taxon>Bacillota</taxon>
        <taxon>Clostridia</taxon>
        <taxon>Eubacteriales</taxon>
        <taxon>Clostridiaceae</taxon>
        <taxon>Clostridium</taxon>
    </lineage>
</organism>
<gene>
    <name evidence="8" type="ORF">JYB65_12195</name>
</gene>
<dbReference type="Pfam" id="PF02852">
    <property type="entry name" value="Pyr_redox_dim"/>
    <property type="match status" value="1"/>
</dbReference>
<sequence length="853" mass="92962">MEQKKVVIIGGVAGGATTAARLRRIDENIEIIIMEKGDYISYANCGLPYYIGDVIKEREALLLQTPQVMKKRFHIDVRIGNEVTSINKEEKSVTVRRNSTGEEYKESYDRLVISTGSAPLVPPISGIDGAGIFTLWNIPDTDQIKAFIAERKPKSAAVIGGGFIGLEMAENLKEAGCHVSIVEMQDQVMAPVDFEMAQLVHENIKMNGVELILSDGVKSFERIENADGNSKTKISLQSGRILEAELVILSIGIKPNSVLAKEAGLKLNARGGIVVDDYLKTSDSSIYAVGDVIEVTAFVEKDKTMIPLAGPANKQARICAGNIAVELGSATYDKEKYEGTQGTSVAKVFDVTVAATGLNEKAMKRMGKEPDKDYHVALINQKSHAGYYPGAAPITLKMLFTPSGKILGAQIVGQDGVDKRIDVIATVLRLGATVQDLKQLELAYAPPYSSAKDPVNMLGFVADNILKGMVKFVPWDGLEAVDEKETTVLDVTEVFERMAFILPGSYHIPLGELRDRLNELDKNKKIITYCAIGVRSYNAARILMMEGFEKVAVYPGGTSFYKSVFHEKLYGEATDGSQHTEAESGEIKEIPTQEERGTAVENVAIRKALDCSGLQCPGPIMKVFQAINEIEEGQLIEVAATDMGFARDIDAWCKRTGNTLVKTEQRNKQTVVFIRKGCCNVICGTPDIPVNTAPSELPQGKTMIVFSGDLDKVLASFIIANGAASMGRPVTMFFTFWGLNVLRRPEKQKVKKPFMDSMFGVMMPRGSSKLTLSNMNMGGMGTAMMKKVMKDKNVNSLEDLMKAAMTNGVKIVACTMSMDVMGLTKEELIDGIEYAGVAAYLGDAEQSNVNLFI</sequence>
<dbReference type="PRINTS" id="PR00411">
    <property type="entry name" value="PNDRDTASEI"/>
</dbReference>
<dbReference type="PROSITE" id="PS50206">
    <property type="entry name" value="RHODANESE_3"/>
    <property type="match status" value="1"/>
</dbReference>
<dbReference type="InterPro" id="IPR036188">
    <property type="entry name" value="FAD/NAD-bd_sf"/>
</dbReference>
<dbReference type="SUPFAM" id="SSF52821">
    <property type="entry name" value="Rhodanese/Cell cycle control phosphatase"/>
    <property type="match status" value="1"/>
</dbReference>
<name>A0A939DAP0_CLOAM</name>
<keyword evidence="9" id="KW-1185">Reference proteome</keyword>
<dbReference type="GO" id="GO:0016491">
    <property type="term" value="F:oxidoreductase activity"/>
    <property type="evidence" value="ECO:0007669"/>
    <property type="project" value="UniProtKB-KW"/>
</dbReference>
<dbReference type="Pfam" id="PF00581">
    <property type="entry name" value="Rhodanese"/>
    <property type="match status" value="1"/>
</dbReference>
<dbReference type="Pfam" id="PF13686">
    <property type="entry name" value="DrsE_2"/>
    <property type="match status" value="1"/>
</dbReference>
<evidence type="ECO:0000256" key="1">
    <source>
        <dbReference type="ARBA" id="ARBA00001974"/>
    </source>
</evidence>
<dbReference type="PRINTS" id="PR00368">
    <property type="entry name" value="FADPNR"/>
</dbReference>
<dbReference type="Proteomes" id="UP000664545">
    <property type="component" value="Unassembled WGS sequence"/>
</dbReference>
<dbReference type="SUPFAM" id="SSF75169">
    <property type="entry name" value="DsrEFH-like"/>
    <property type="match status" value="1"/>
</dbReference>
<dbReference type="InterPro" id="IPR023753">
    <property type="entry name" value="FAD/NAD-binding_dom"/>
</dbReference>
<dbReference type="Gene3D" id="3.50.50.60">
    <property type="entry name" value="FAD/NAD(P)-binding domain"/>
    <property type="match status" value="2"/>
</dbReference>
<dbReference type="Gene3D" id="3.40.1260.10">
    <property type="entry name" value="DsrEFH-like"/>
    <property type="match status" value="1"/>
</dbReference>
<evidence type="ECO:0000259" key="7">
    <source>
        <dbReference type="PROSITE" id="PS50206"/>
    </source>
</evidence>
<dbReference type="PROSITE" id="PS01148">
    <property type="entry name" value="UPF0033"/>
    <property type="match status" value="1"/>
</dbReference>
<evidence type="ECO:0000313" key="8">
    <source>
        <dbReference type="EMBL" id="MBN7774127.1"/>
    </source>
</evidence>
<evidence type="ECO:0000256" key="2">
    <source>
        <dbReference type="ARBA" id="ARBA00009130"/>
    </source>
</evidence>
<dbReference type="Gene3D" id="3.30.110.40">
    <property type="entry name" value="TusA-like domain"/>
    <property type="match status" value="1"/>
</dbReference>
<dbReference type="InterPro" id="IPR036873">
    <property type="entry name" value="Rhodanese-like_dom_sf"/>
</dbReference>
<accession>A0A939DAP0</accession>
<keyword evidence="4" id="KW-0274">FAD</keyword>
<dbReference type="SUPFAM" id="SSF55424">
    <property type="entry name" value="FAD/NAD-linked reductases, dimerisation (C-terminal) domain"/>
    <property type="match status" value="1"/>
</dbReference>
<dbReference type="PANTHER" id="PTHR43429">
    <property type="entry name" value="PYRIDINE NUCLEOTIDE-DISULFIDE OXIDOREDUCTASE DOMAIN-CONTAINING"/>
    <property type="match status" value="1"/>
</dbReference>
<dbReference type="InterPro" id="IPR032836">
    <property type="entry name" value="DsrE2-like"/>
</dbReference>
<dbReference type="InterPro" id="IPR004099">
    <property type="entry name" value="Pyr_nucl-diS_OxRdtase_dimer"/>
</dbReference>